<dbReference type="PRINTS" id="PR00081">
    <property type="entry name" value="GDHRDH"/>
</dbReference>
<dbReference type="PANTHER" id="PTHR43490">
    <property type="entry name" value="(+)-NEOMENTHOL DEHYDROGENASE"/>
    <property type="match status" value="1"/>
</dbReference>
<dbReference type="InterPro" id="IPR002347">
    <property type="entry name" value="SDR_fam"/>
</dbReference>
<keyword evidence="2" id="KW-0521">NADP</keyword>
<feature type="non-terminal residue" evidence="4">
    <location>
        <position position="244"/>
    </location>
</feature>
<dbReference type="Proteomes" id="UP000779574">
    <property type="component" value="Unassembled WGS sequence"/>
</dbReference>
<accession>A0A9P8EFF0</accession>
<evidence type="ECO:0000256" key="2">
    <source>
        <dbReference type="ARBA" id="ARBA00022857"/>
    </source>
</evidence>
<dbReference type="EMBL" id="JAHFXF010000377">
    <property type="protein sequence ID" value="KAG9688964.1"/>
    <property type="molecule type" value="Genomic_DNA"/>
</dbReference>
<gene>
    <name evidence="4" type="ORF">KCU76_g9217</name>
</gene>
<organism evidence="4 5">
    <name type="scientific">Aureobasidium melanogenum</name>
    <name type="common">Aureobasidium pullulans var. melanogenum</name>
    <dbReference type="NCBI Taxonomy" id="46634"/>
    <lineage>
        <taxon>Eukaryota</taxon>
        <taxon>Fungi</taxon>
        <taxon>Dikarya</taxon>
        <taxon>Ascomycota</taxon>
        <taxon>Pezizomycotina</taxon>
        <taxon>Dothideomycetes</taxon>
        <taxon>Dothideomycetidae</taxon>
        <taxon>Dothideales</taxon>
        <taxon>Saccotheciaceae</taxon>
        <taxon>Aureobasidium</taxon>
    </lineage>
</organism>
<evidence type="ECO:0000313" key="5">
    <source>
        <dbReference type="Proteomes" id="UP000779574"/>
    </source>
</evidence>
<name>A0A9P8EFF0_AURME</name>
<dbReference type="GO" id="GO:0016020">
    <property type="term" value="C:membrane"/>
    <property type="evidence" value="ECO:0007669"/>
    <property type="project" value="TreeGrafter"/>
</dbReference>
<dbReference type="AlphaFoldDB" id="A0A9P8EFF0"/>
<reference evidence="4" key="1">
    <citation type="journal article" date="2021" name="J Fungi (Basel)">
        <title>Virulence traits and population genomics of the black yeast Aureobasidium melanogenum.</title>
        <authorList>
            <person name="Cernosa A."/>
            <person name="Sun X."/>
            <person name="Gostincar C."/>
            <person name="Fang C."/>
            <person name="Gunde-Cimerman N."/>
            <person name="Song Z."/>
        </authorList>
    </citation>
    <scope>NUCLEOTIDE SEQUENCE</scope>
    <source>
        <strain evidence="4">EXF-9911</strain>
    </source>
</reference>
<evidence type="ECO:0000313" key="4">
    <source>
        <dbReference type="EMBL" id="KAG9688964.1"/>
    </source>
</evidence>
<protein>
    <recommendedName>
        <fullName evidence="6">Carbonyl reductase</fullName>
    </recommendedName>
</protein>
<sequence>MSNIVLVSGANQGIGYEIAKQLSQIRGYHVFLGSRDLDKGKTAASQIQKAGGSIEVIQLDVTDRESLTSARQYIETKFERLDVLVSNAAILLDPKVSPEYSLGQAMQDTFATNTSGAADLVEKFIPLLKHSHLPRLVFVSSGYASLHRFANFTPLYTTTSFFTPAYACSKAALNMLMLQYNVQYENKGWKINACCPGFTKTNFSNYDEQAGPASESALIAVKLATLSEDGETGTFVNINGQIAW</sequence>
<proteinExistence type="inferred from homology"/>
<dbReference type="SUPFAM" id="SSF51735">
    <property type="entry name" value="NAD(P)-binding Rossmann-fold domains"/>
    <property type="match status" value="1"/>
</dbReference>
<dbReference type="Pfam" id="PF00106">
    <property type="entry name" value="adh_short"/>
    <property type="match status" value="1"/>
</dbReference>
<keyword evidence="3" id="KW-0560">Oxidoreductase</keyword>
<dbReference type="PANTHER" id="PTHR43490:SF99">
    <property type="entry name" value="SHORT-CHAIN DEHYDROGENASE_REDUCTASE"/>
    <property type="match status" value="1"/>
</dbReference>
<evidence type="ECO:0000256" key="3">
    <source>
        <dbReference type="ARBA" id="ARBA00023002"/>
    </source>
</evidence>
<evidence type="ECO:0008006" key="6">
    <source>
        <dbReference type="Google" id="ProtNLM"/>
    </source>
</evidence>
<dbReference type="Gene3D" id="3.40.50.720">
    <property type="entry name" value="NAD(P)-binding Rossmann-like Domain"/>
    <property type="match status" value="1"/>
</dbReference>
<comment type="similarity">
    <text evidence="1">Belongs to the short-chain dehydrogenases/reductases (SDR) family.</text>
</comment>
<reference evidence="4" key="2">
    <citation type="submission" date="2021-08" db="EMBL/GenBank/DDBJ databases">
        <authorList>
            <person name="Gostincar C."/>
            <person name="Sun X."/>
            <person name="Song Z."/>
            <person name="Gunde-Cimerman N."/>
        </authorList>
    </citation>
    <scope>NUCLEOTIDE SEQUENCE</scope>
    <source>
        <strain evidence="4">EXF-9911</strain>
    </source>
</reference>
<dbReference type="GO" id="GO:0016491">
    <property type="term" value="F:oxidoreductase activity"/>
    <property type="evidence" value="ECO:0007669"/>
    <property type="project" value="UniProtKB-KW"/>
</dbReference>
<dbReference type="InterPro" id="IPR036291">
    <property type="entry name" value="NAD(P)-bd_dom_sf"/>
</dbReference>
<comment type="caution">
    <text evidence="4">The sequence shown here is derived from an EMBL/GenBank/DDBJ whole genome shotgun (WGS) entry which is preliminary data.</text>
</comment>
<evidence type="ECO:0000256" key="1">
    <source>
        <dbReference type="ARBA" id="ARBA00006484"/>
    </source>
</evidence>
<dbReference type="OrthoDB" id="191139at2759"/>